<accession>A0ABW1D9D6</accession>
<dbReference type="SUPFAM" id="SSF103473">
    <property type="entry name" value="MFS general substrate transporter"/>
    <property type="match status" value="1"/>
</dbReference>
<organism evidence="7 8">
    <name type="scientific">Nonomuraea insulae</name>
    <dbReference type="NCBI Taxonomy" id="1616787"/>
    <lineage>
        <taxon>Bacteria</taxon>
        <taxon>Bacillati</taxon>
        <taxon>Actinomycetota</taxon>
        <taxon>Actinomycetes</taxon>
        <taxon>Streptosporangiales</taxon>
        <taxon>Streptosporangiaceae</taxon>
        <taxon>Nonomuraea</taxon>
    </lineage>
</organism>
<dbReference type="CDD" id="cd06173">
    <property type="entry name" value="MFS_MefA_like"/>
    <property type="match status" value="1"/>
</dbReference>
<dbReference type="Pfam" id="PF07690">
    <property type="entry name" value="MFS_1"/>
    <property type="match status" value="1"/>
</dbReference>
<keyword evidence="3 6" id="KW-0812">Transmembrane</keyword>
<proteinExistence type="predicted"/>
<feature type="transmembrane region" description="Helical" evidence="6">
    <location>
        <begin position="259"/>
        <end position="278"/>
    </location>
</feature>
<feature type="transmembrane region" description="Helical" evidence="6">
    <location>
        <begin position="218"/>
        <end position="239"/>
    </location>
</feature>
<dbReference type="PANTHER" id="PTHR23513">
    <property type="entry name" value="INTEGRAL MEMBRANE EFFLUX PROTEIN-RELATED"/>
    <property type="match status" value="1"/>
</dbReference>
<keyword evidence="5 6" id="KW-0472">Membrane</keyword>
<evidence type="ECO:0000256" key="1">
    <source>
        <dbReference type="ARBA" id="ARBA00004651"/>
    </source>
</evidence>
<evidence type="ECO:0000256" key="4">
    <source>
        <dbReference type="ARBA" id="ARBA00022989"/>
    </source>
</evidence>
<keyword evidence="2" id="KW-1003">Cell membrane</keyword>
<dbReference type="RefSeq" id="WP_379523965.1">
    <property type="nucleotide sequence ID" value="NZ_JBHSPA010000112.1"/>
</dbReference>
<comment type="subcellular location">
    <subcellularLocation>
        <location evidence="1">Cell membrane</location>
        <topology evidence="1">Multi-pass membrane protein</topology>
    </subcellularLocation>
</comment>
<evidence type="ECO:0000256" key="6">
    <source>
        <dbReference type="SAM" id="Phobius"/>
    </source>
</evidence>
<dbReference type="InterPro" id="IPR036259">
    <property type="entry name" value="MFS_trans_sf"/>
</dbReference>
<feature type="transmembrane region" description="Helical" evidence="6">
    <location>
        <begin position="21"/>
        <end position="47"/>
    </location>
</feature>
<dbReference type="InterPro" id="IPR011701">
    <property type="entry name" value="MFS"/>
</dbReference>
<reference evidence="8" key="1">
    <citation type="journal article" date="2019" name="Int. J. Syst. Evol. Microbiol.">
        <title>The Global Catalogue of Microorganisms (GCM) 10K type strain sequencing project: providing services to taxonomists for standard genome sequencing and annotation.</title>
        <authorList>
            <consortium name="The Broad Institute Genomics Platform"/>
            <consortium name="The Broad Institute Genome Sequencing Center for Infectious Disease"/>
            <person name="Wu L."/>
            <person name="Ma J."/>
        </authorList>
    </citation>
    <scope>NUCLEOTIDE SEQUENCE [LARGE SCALE GENOMIC DNA]</scope>
    <source>
        <strain evidence="8">CCUG 53903</strain>
    </source>
</reference>
<keyword evidence="8" id="KW-1185">Reference proteome</keyword>
<feature type="transmembrane region" description="Helical" evidence="6">
    <location>
        <begin position="177"/>
        <end position="197"/>
    </location>
</feature>
<evidence type="ECO:0000256" key="3">
    <source>
        <dbReference type="ARBA" id="ARBA00022692"/>
    </source>
</evidence>
<evidence type="ECO:0000313" key="7">
    <source>
        <dbReference type="EMBL" id="MFC5834553.1"/>
    </source>
</evidence>
<evidence type="ECO:0000256" key="2">
    <source>
        <dbReference type="ARBA" id="ARBA00022475"/>
    </source>
</evidence>
<dbReference type="PANTHER" id="PTHR23513:SF6">
    <property type="entry name" value="MAJOR FACILITATOR SUPERFAMILY ASSOCIATED DOMAIN-CONTAINING PROTEIN"/>
    <property type="match status" value="1"/>
</dbReference>
<gene>
    <name evidence="7" type="ORF">ACFPZ3_62830</name>
</gene>
<dbReference type="EMBL" id="JBHSPA010000112">
    <property type="protein sequence ID" value="MFC5834553.1"/>
    <property type="molecule type" value="Genomic_DNA"/>
</dbReference>
<feature type="transmembrane region" description="Helical" evidence="6">
    <location>
        <begin position="351"/>
        <end position="372"/>
    </location>
</feature>
<protein>
    <submittedName>
        <fullName evidence="7">MFS transporter</fullName>
    </submittedName>
</protein>
<feature type="transmembrane region" description="Helical" evidence="6">
    <location>
        <begin position="285"/>
        <end position="305"/>
    </location>
</feature>
<comment type="caution">
    <text evidence="7">The sequence shown here is derived from an EMBL/GenBank/DDBJ whole genome shotgun (WGS) entry which is preliminary data.</text>
</comment>
<feature type="transmembrane region" description="Helical" evidence="6">
    <location>
        <begin position="378"/>
        <end position="399"/>
    </location>
</feature>
<feature type="transmembrane region" description="Helical" evidence="6">
    <location>
        <begin position="152"/>
        <end position="171"/>
    </location>
</feature>
<name>A0ABW1D9D6_9ACTN</name>
<keyword evidence="4 6" id="KW-1133">Transmembrane helix</keyword>
<feature type="transmembrane region" description="Helical" evidence="6">
    <location>
        <begin position="53"/>
        <end position="74"/>
    </location>
</feature>
<dbReference type="Gene3D" id="1.20.1250.20">
    <property type="entry name" value="MFS general substrate transporter like domains"/>
    <property type="match status" value="1"/>
</dbReference>
<evidence type="ECO:0000256" key="5">
    <source>
        <dbReference type="ARBA" id="ARBA00023136"/>
    </source>
</evidence>
<sequence>MTLNVGGLGGERVSLWRNRNFNIFLVIQALSVGGDSFSLIAIPLLLLRETGSVVQMGVLTGLSGAASLLTGFFAGLIADRLDRKKLLITCDILRGALYALVPIVWSFSPQIWLLYVIVPTAAAIGMVFQVTYVTVVPSLVDREQLTQANGRLYAVYATAGVGGPAFAGLISQAFGPAVALGIDAATFGVSAIGLLFVRLRASTDAVARGSMLEGARFLWGHPVLRSLTILLTFYIFLTTGLDDIVIYYLKHDLAQNDDAVGLVLACAAAGSIGGAAVVARVRKLLGFGTTWITAVALSGATVACVGLRPGAIGIAAIMVGFLLGGAVAGICSQSLRQEVTPNHLLGRVTSAFWTIHYALGPLGAALLTLAVSQYGVPWTMLTAGIGMALIGLLGTLTPIRQPRPEVRQPTPETNEA</sequence>
<feature type="transmembrane region" description="Helical" evidence="6">
    <location>
        <begin position="311"/>
        <end position="331"/>
    </location>
</feature>
<evidence type="ECO:0000313" key="8">
    <source>
        <dbReference type="Proteomes" id="UP001596058"/>
    </source>
</evidence>
<feature type="transmembrane region" description="Helical" evidence="6">
    <location>
        <begin position="111"/>
        <end position="140"/>
    </location>
</feature>
<dbReference type="Proteomes" id="UP001596058">
    <property type="component" value="Unassembled WGS sequence"/>
</dbReference>